<gene>
    <name evidence="3" type="ORF">C8N35_110154</name>
</gene>
<dbReference type="AlphaFoldDB" id="A0A2T5V1P1"/>
<dbReference type="RefSeq" id="WP_107991541.1">
    <property type="nucleotide sequence ID" value="NZ_QAYG01000010.1"/>
</dbReference>
<evidence type="ECO:0000313" key="4">
    <source>
        <dbReference type="Proteomes" id="UP000244081"/>
    </source>
</evidence>
<dbReference type="InterPro" id="IPR014456">
    <property type="entry name" value="UCP010244_IM"/>
</dbReference>
<evidence type="ECO:0000259" key="2">
    <source>
        <dbReference type="Pfam" id="PF06863"/>
    </source>
</evidence>
<protein>
    <submittedName>
        <fullName evidence="3">Putative membrane protein</fullName>
    </submittedName>
</protein>
<reference evidence="3 4" key="1">
    <citation type="submission" date="2018-04" db="EMBL/GenBank/DDBJ databases">
        <title>Genomic Encyclopedia of Archaeal and Bacterial Type Strains, Phase II (KMG-II): from individual species to whole genera.</title>
        <authorList>
            <person name="Goeker M."/>
        </authorList>
    </citation>
    <scope>NUCLEOTIDE SEQUENCE [LARGE SCALE GENOMIC DNA]</scope>
    <source>
        <strain evidence="3 4">DSM 23382</strain>
    </source>
</reference>
<dbReference type="SUPFAM" id="SSF160935">
    <property type="entry name" value="VPA0735-like"/>
    <property type="match status" value="1"/>
</dbReference>
<proteinExistence type="predicted"/>
<name>A0A2T5V1P1_9HYPH</name>
<dbReference type="InterPro" id="IPR010679">
    <property type="entry name" value="DUF1254"/>
</dbReference>
<keyword evidence="1" id="KW-0812">Transmembrane</keyword>
<keyword evidence="1" id="KW-1133">Transmembrane helix</keyword>
<feature type="transmembrane region" description="Helical" evidence="1">
    <location>
        <begin position="12"/>
        <end position="31"/>
    </location>
</feature>
<feature type="domain" description="DUF1254" evidence="2">
    <location>
        <begin position="70"/>
        <end position="173"/>
    </location>
</feature>
<keyword evidence="1" id="KW-0472">Membrane</keyword>
<accession>A0A2T5V1P1</accession>
<evidence type="ECO:0000256" key="1">
    <source>
        <dbReference type="SAM" id="Phobius"/>
    </source>
</evidence>
<dbReference type="Pfam" id="PF06863">
    <property type="entry name" value="DUF1254"/>
    <property type="match status" value="1"/>
</dbReference>
<evidence type="ECO:0000313" key="3">
    <source>
        <dbReference type="EMBL" id="PTW57675.1"/>
    </source>
</evidence>
<organism evidence="3 4">
    <name type="scientific">Breoghania corrubedonensis</name>
    <dbReference type="NCBI Taxonomy" id="665038"/>
    <lineage>
        <taxon>Bacteria</taxon>
        <taxon>Pseudomonadati</taxon>
        <taxon>Pseudomonadota</taxon>
        <taxon>Alphaproteobacteria</taxon>
        <taxon>Hyphomicrobiales</taxon>
        <taxon>Stappiaceae</taxon>
        <taxon>Breoghania</taxon>
    </lineage>
</organism>
<sequence>MTRGGLIKTGLWLLGGLMLGGIIHIVAVILVPDFTTDDAWTRLASFGPDAQFNVLPAVEPGAEPLPMLDPTMAHAVCRFTLDDGPVRLDATIPDTFWSFSLFNRRGETTYSFNDRTSGEGKLAMLVLTSSQLSMLRENPPEDLDSLIVIETEDDHVFALLRAFVPDKRREKAIDAALGRAKCAQEKV</sequence>
<comment type="caution">
    <text evidence="3">The sequence shown here is derived from an EMBL/GenBank/DDBJ whole genome shotgun (WGS) entry which is preliminary data.</text>
</comment>
<dbReference type="OrthoDB" id="1346484at2"/>
<dbReference type="Proteomes" id="UP000244081">
    <property type="component" value="Unassembled WGS sequence"/>
</dbReference>
<keyword evidence="4" id="KW-1185">Reference proteome</keyword>
<dbReference type="PIRSF" id="PIRSF010244">
    <property type="entry name" value="UCP010244_imp"/>
    <property type="match status" value="1"/>
</dbReference>
<dbReference type="EMBL" id="QAYG01000010">
    <property type="protein sequence ID" value="PTW57675.1"/>
    <property type="molecule type" value="Genomic_DNA"/>
</dbReference>